<accession>A0A058Z1W0</accession>
<dbReference type="PANTHER" id="PTHR23275:SF100">
    <property type="entry name" value="EGF-LIKE DOMAIN-CONTAINING PROTEIN"/>
    <property type="match status" value="1"/>
</dbReference>
<evidence type="ECO:0008006" key="5">
    <source>
        <dbReference type="Google" id="ProtNLM"/>
    </source>
</evidence>
<feature type="signal peptide" evidence="2">
    <location>
        <begin position="1"/>
        <end position="27"/>
    </location>
</feature>
<gene>
    <name evidence="3" type="ORF">H696_05379</name>
</gene>
<dbReference type="SMART" id="SM00261">
    <property type="entry name" value="FU"/>
    <property type="match status" value="5"/>
</dbReference>
<dbReference type="Gene3D" id="2.10.220.10">
    <property type="entry name" value="Hormone Receptor, Insulin-like Growth Factor Receptor 1, Chain A, domain 2"/>
    <property type="match status" value="3"/>
</dbReference>
<dbReference type="STRING" id="691883.A0A058Z1W0"/>
<dbReference type="Proteomes" id="UP000030693">
    <property type="component" value="Unassembled WGS sequence"/>
</dbReference>
<evidence type="ECO:0000313" key="4">
    <source>
        <dbReference type="Proteomes" id="UP000030693"/>
    </source>
</evidence>
<evidence type="ECO:0000256" key="1">
    <source>
        <dbReference type="SAM" id="Phobius"/>
    </source>
</evidence>
<feature type="chain" id="PRO_5001571649" description="Serine/threonine protein kinase" evidence="2">
    <location>
        <begin position="28"/>
        <end position="1303"/>
    </location>
</feature>
<dbReference type="eggNOG" id="KOG3525">
    <property type="taxonomic scope" value="Eukaryota"/>
</dbReference>
<keyword evidence="1" id="KW-1133">Transmembrane helix</keyword>
<name>A0A058Z1W0_FONAL</name>
<dbReference type="InterPro" id="IPR009030">
    <property type="entry name" value="Growth_fac_rcpt_cys_sf"/>
</dbReference>
<dbReference type="SUPFAM" id="SSF57184">
    <property type="entry name" value="Growth factor receptor domain"/>
    <property type="match status" value="3"/>
</dbReference>
<sequence>MAPGSVAGPRSPAMLLILALAMLLGLGLPGGRLARANIGSVPLAMVRAPLPLDRADAALAMVNMRERGAVAITRRPDTSFVRIESMQASMAHAVDERLGAYFDTAAAVSEAALTAGTSDLPPGFALRALVCDSGEVALLAGYPQAMYLLRPQGPHQVHTFLQPVEVLLAFCLNAATHRILVRDGGTLLLLAFSPSPSISFLDLGGMSVVPGMRAARGYGTSVHLWNRTHYHHGQLVVSIFSGFAGSFPGPVALPGLVDMAVTRARAGSQGDLLILRDDGDRWVLCGPPSPGAEPTLLGCLELAALVEVGAQRRGHFLAVGPAESHDPVPVAYFVPDAGAPLRVALLDVPATVRPLVMPPPEPGAPAEEFRLLGLVPAYGAPVAWTLAGRHVYLEAGGFCAGDPTVECADPSAVDPPARGWRCAPGRAVAYFRTGSLPRLCDACAAGFGRAEAPDPRPPPVPLPPLPLPLPVPPSLDVSIIGAGSMDTLAAAAAMCSPCDDTGACLSCLEGNCMACREPDLLLVDPGSGLGRCVGACPAGYLPEGGLCMEGAAEAAMRMAAQADRLTGLPAEDQVQALGATWLQVSDAAGGLFLPPAAGAAGIPFDPAAKRSTFLGFRPPGRAPVYLRHSGPAAVAAIPLAPGGPFDAGWDVRAYVELGAPAGVLPSGHLALVGLVCLPTGVGVLKFECAPGAGPWPDPNQPCPAAASLTMLPGMPCGSARQLDARSVGTQAPMAGPADGVHAGGLVRLGPDGSPQAAGQPPGAGLPAVVPAPADGAFLLQTPAGRADLLPMGLAMSRSAGSGGLPFPAAVHTGGASGTGPHFEALHLPTPWRGATHPGEVFLSRLRHPPGGGHSVWEALHLPAGMMPHGRTDGLAPLASQVARLPDLSGHTGAAGPRAVVLATGSPQLPGFLALLSPGRVDMAPVRCYGPAGAGHCLLRPAAGVHLPAPGLAWPERVALLPGFAQPAAGPGTAALPAVRAGARAPSHPATSETFTFLAVLDGAAVWRVDLTMEACPAGGAPPACLPCHEACVGCSGPAADQCLACRHFLPDAPGACLASCPEGLFPDPAGDGACRCHVSCAACSPAAPGGGAFACTACADGHAPTGVPGDAECAACHGACLACSRPGDPAACTACPPGTLLHEGACVGSCPPGTWARGSECWPCGPACAQCDPAGRCVQCDDGFFVYISGACRPCDASCQGCLHGAGCVACRPGLVFLSADPQQPSLCGGTCAPGEYVGAGRCAACDGSSLGLGIGLGLLVVLLLAAGLAILLVSWNRRRRLDRWAKTDRDAIALEAMAASGH</sequence>
<dbReference type="CDD" id="cd00064">
    <property type="entry name" value="FU"/>
    <property type="match status" value="2"/>
</dbReference>
<dbReference type="InterPro" id="IPR052798">
    <property type="entry name" value="Giardia_VSA"/>
</dbReference>
<evidence type="ECO:0000256" key="2">
    <source>
        <dbReference type="SAM" id="SignalP"/>
    </source>
</evidence>
<proteinExistence type="predicted"/>
<keyword evidence="1" id="KW-0812">Transmembrane</keyword>
<protein>
    <recommendedName>
        <fullName evidence="5">Serine/threonine protein kinase</fullName>
    </recommendedName>
</protein>
<keyword evidence="1" id="KW-0472">Membrane</keyword>
<feature type="transmembrane region" description="Helical" evidence="1">
    <location>
        <begin position="1251"/>
        <end position="1274"/>
    </location>
</feature>
<keyword evidence="2" id="KW-0732">Signal</keyword>
<organism evidence="3">
    <name type="scientific">Fonticula alba</name>
    <name type="common">Slime mold</name>
    <dbReference type="NCBI Taxonomy" id="691883"/>
    <lineage>
        <taxon>Eukaryota</taxon>
        <taxon>Rotosphaerida</taxon>
        <taxon>Fonticulaceae</taxon>
        <taxon>Fonticula</taxon>
    </lineage>
</organism>
<dbReference type="RefSeq" id="XP_009497495.1">
    <property type="nucleotide sequence ID" value="XM_009499220.1"/>
</dbReference>
<reference evidence="3" key="1">
    <citation type="submission" date="2013-04" db="EMBL/GenBank/DDBJ databases">
        <title>The Genome Sequence of Fonticula alba ATCC 38817.</title>
        <authorList>
            <consortium name="The Broad Institute Genomics Platform"/>
            <person name="Russ C."/>
            <person name="Cuomo C."/>
            <person name="Burger G."/>
            <person name="Gray M.W."/>
            <person name="Holland P.W.H."/>
            <person name="King N."/>
            <person name="Lang F.B.F."/>
            <person name="Roger A.J."/>
            <person name="Ruiz-Trillo I."/>
            <person name="Brown M."/>
            <person name="Walker B."/>
            <person name="Young S."/>
            <person name="Zeng Q."/>
            <person name="Gargeya S."/>
            <person name="Fitzgerald M."/>
            <person name="Haas B."/>
            <person name="Abouelleil A."/>
            <person name="Allen A.W."/>
            <person name="Alvarado L."/>
            <person name="Arachchi H.M."/>
            <person name="Berlin A.M."/>
            <person name="Chapman S.B."/>
            <person name="Gainer-Dewar J."/>
            <person name="Goldberg J."/>
            <person name="Griggs A."/>
            <person name="Gujja S."/>
            <person name="Hansen M."/>
            <person name="Howarth C."/>
            <person name="Imamovic A."/>
            <person name="Ireland A."/>
            <person name="Larimer J."/>
            <person name="McCowan C."/>
            <person name="Murphy C."/>
            <person name="Pearson M."/>
            <person name="Poon T.W."/>
            <person name="Priest M."/>
            <person name="Roberts A."/>
            <person name="Saif S."/>
            <person name="Shea T."/>
            <person name="Sisk P."/>
            <person name="Sykes S."/>
            <person name="Wortman J."/>
            <person name="Nusbaum C."/>
            <person name="Birren B."/>
        </authorList>
    </citation>
    <scope>NUCLEOTIDE SEQUENCE [LARGE SCALE GENOMIC DNA]</scope>
    <source>
        <strain evidence="3">ATCC 38817</strain>
    </source>
</reference>
<dbReference type="InterPro" id="IPR006212">
    <property type="entry name" value="Furin_repeat"/>
</dbReference>
<evidence type="ECO:0000313" key="3">
    <source>
        <dbReference type="EMBL" id="KCV68121.1"/>
    </source>
</evidence>
<dbReference type="OrthoDB" id="5809444at2759"/>
<keyword evidence="4" id="KW-1185">Reference proteome</keyword>
<dbReference type="GeneID" id="20530104"/>
<dbReference type="EMBL" id="KB932210">
    <property type="protein sequence ID" value="KCV68121.1"/>
    <property type="molecule type" value="Genomic_DNA"/>
</dbReference>
<dbReference type="PANTHER" id="PTHR23275">
    <property type="entry name" value="CABRIOLET.-RELATED"/>
    <property type="match status" value="1"/>
</dbReference>